<keyword evidence="1" id="KW-0472">Membrane</keyword>
<dbReference type="Pfam" id="PF13829">
    <property type="entry name" value="DUF4191"/>
    <property type="match status" value="1"/>
</dbReference>
<name>A0A940T2L3_9MICO</name>
<evidence type="ECO:0000256" key="1">
    <source>
        <dbReference type="SAM" id="Phobius"/>
    </source>
</evidence>
<proteinExistence type="predicted"/>
<comment type="caution">
    <text evidence="2">The sequence shown here is derived from an EMBL/GenBank/DDBJ whole genome shotgun (WGS) entry which is preliminary data.</text>
</comment>
<protein>
    <recommendedName>
        <fullName evidence="4">DUF4191 domain-containing protein</fullName>
    </recommendedName>
</protein>
<dbReference type="InterPro" id="IPR025445">
    <property type="entry name" value="DUF4191"/>
</dbReference>
<gene>
    <name evidence="2" type="ORF">JOF28_000419</name>
</gene>
<organism evidence="2 3">
    <name type="scientific">Leucobacter exalbidus</name>
    <dbReference type="NCBI Taxonomy" id="662960"/>
    <lineage>
        <taxon>Bacteria</taxon>
        <taxon>Bacillati</taxon>
        <taxon>Actinomycetota</taxon>
        <taxon>Actinomycetes</taxon>
        <taxon>Micrococcales</taxon>
        <taxon>Microbacteriaceae</taxon>
        <taxon>Leucobacter</taxon>
    </lineage>
</organism>
<accession>A0A940T2L3</accession>
<evidence type="ECO:0000313" key="3">
    <source>
        <dbReference type="Proteomes" id="UP000675163"/>
    </source>
</evidence>
<feature type="transmembrane region" description="Helical" evidence="1">
    <location>
        <begin position="56"/>
        <end position="78"/>
    </location>
</feature>
<evidence type="ECO:0000313" key="2">
    <source>
        <dbReference type="EMBL" id="MBP1325187.1"/>
    </source>
</evidence>
<dbReference type="RefSeq" id="WP_209704254.1">
    <property type="nucleotide sequence ID" value="NZ_JAFIDA010000001.1"/>
</dbReference>
<reference evidence="2" key="1">
    <citation type="submission" date="2021-02" db="EMBL/GenBank/DDBJ databases">
        <title>Sequencing the genomes of 1000 actinobacteria strains.</title>
        <authorList>
            <person name="Klenk H.-P."/>
        </authorList>
    </citation>
    <scope>NUCLEOTIDE SEQUENCE</scope>
    <source>
        <strain evidence="2">DSM 22850</strain>
    </source>
</reference>
<keyword evidence="1" id="KW-1133">Transmembrane helix</keyword>
<dbReference type="EMBL" id="JAFIDA010000001">
    <property type="protein sequence ID" value="MBP1325187.1"/>
    <property type="molecule type" value="Genomic_DNA"/>
</dbReference>
<dbReference type="Proteomes" id="UP000675163">
    <property type="component" value="Unassembled WGS sequence"/>
</dbReference>
<sequence>MAEKKAKRPGRIKQMIEVYRTTKVHDRNLPLALLACFLGPIVVAVLLALLLPGSVWFSWILWPVTGILVGILLVMIVLGRRAEKVAYDQIEGRPGAVGAVVQSALRRSWRGSEVPVAINRNQDAVYRVIGRGGVVLISEGSRQRTQRMASDEERKVKRALSGVTVVHLYVGPDGDGIPLAKLSKSLVKLKPALNRNEIAAVFNRLASLQGTPVGIPKGMDPNKVRSQRPR</sequence>
<evidence type="ECO:0008006" key="4">
    <source>
        <dbReference type="Google" id="ProtNLM"/>
    </source>
</evidence>
<keyword evidence="3" id="KW-1185">Reference proteome</keyword>
<feature type="transmembrane region" description="Helical" evidence="1">
    <location>
        <begin position="29"/>
        <end position="50"/>
    </location>
</feature>
<dbReference type="AlphaFoldDB" id="A0A940T2L3"/>
<keyword evidence="1" id="KW-0812">Transmembrane</keyword>